<dbReference type="Pfam" id="PF20811">
    <property type="entry name" value="PARG_cat_N"/>
    <property type="match status" value="1"/>
</dbReference>
<name>A0ABQ7J4L7_9APIC</name>
<dbReference type="Proteomes" id="UP000823046">
    <property type="component" value="Unassembled WGS sequence"/>
</dbReference>
<evidence type="ECO:0000256" key="3">
    <source>
        <dbReference type="ARBA" id="ARBA00022801"/>
    </source>
</evidence>
<evidence type="ECO:0000259" key="4">
    <source>
        <dbReference type="Pfam" id="PF05028"/>
    </source>
</evidence>
<accession>A0ABQ7J4L7</accession>
<dbReference type="Pfam" id="PF05028">
    <property type="entry name" value="PARG_cat_C"/>
    <property type="match status" value="1"/>
</dbReference>
<organism evidence="6 7">
    <name type="scientific">Cardiosporidium cionae</name>
    <dbReference type="NCBI Taxonomy" id="476202"/>
    <lineage>
        <taxon>Eukaryota</taxon>
        <taxon>Sar</taxon>
        <taxon>Alveolata</taxon>
        <taxon>Apicomplexa</taxon>
        <taxon>Aconoidasida</taxon>
        <taxon>Nephromycida</taxon>
        <taxon>Cardiosporidium</taxon>
    </lineage>
</organism>
<dbReference type="InterPro" id="IPR048362">
    <property type="entry name" value="PARG_helical"/>
</dbReference>
<dbReference type="InterPro" id="IPR007724">
    <property type="entry name" value="Poly_GlycHdrlase"/>
</dbReference>
<dbReference type="PANTHER" id="PTHR12837:SF0">
    <property type="entry name" value="POLY(ADP-RIBOSE) GLYCOHYDROLASE"/>
    <property type="match status" value="1"/>
</dbReference>
<sequence>MALPLPAPAQSMLIRLYPAADSWNSLSQELWEVYQNPPFSNATELHTFIRRCGNLVGNLSLNDTFRPGTSALLLFDEEHPRAPCSKQHLYTKLIPFMAAMASKLPYFFPKGLPILRQGVVELQAVELTKMQVCALLSAAFFAIIPFEQNGIPAKSVFPTVSAENEEATAAVASSLPDSEEDHFTISAPPTVSPNNKNSTQLPPHPCIIPSHEATSHHFSSVFSFASSADVAKGGNRRASSAEITAKRIFPSLSPSPFFSPVSKHLQHFDLITTFMTLTEKCFCLMAYFVRMYEFASSSIDRVASLGESLYWNDSLFSKEPILNEKIGFYRRSTPLMGTQEEWKSCTRPLQEIHMEEAGFIEEAEECLQTDFANKYIGGGVLTHGYLQEEIRFLAYPENLVTLLFTERMSDAESIITVGAERFSDFTGYAHTFQFSGISKKEATTSSFSTLPPIDGRNRPALDDRHRLPVHLTAFDALQNPRKNQYTMTGLLRELRKSFCAFSGDPFEIPEKGASLMPVATGNWGCGAFRGDPQLKGLIQWLAASAVGRSVRYFPVKNKEITSLASICEALCQISSPPTVGEAFGHLKDALEVYLEQRQKRSFSRECGVSLSVFECIQRQISLLHLSSFSHVEKS</sequence>
<proteinExistence type="inferred from homology"/>
<evidence type="ECO:0000256" key="2">
    <source>
        <dbReference type="ARBA" id="ARBA00012255"/>
    </source>
</evidence>
<protein>
    <recommendedName>
        <fullName evidence="2">poly(ADP-ribose) glycohydrolase</fullName>
        <ecNumber evidence="2">3.2.1.143</ecNumber>
    </recommendedName>
</protein>
<evidence type="ECO:0000259" key="5">
    <source>
        <dbReference type="Pfam" id="PF20811"/>
    </source>
</evidence>
<keyword evidence="3" id="KW-0378">Hydrolase</keyword>
<dbReference type="EMBL" id="JADAQX010001090">
    <property type="protein sequence ID" value="KAF8818150.1"/>
    <property type="molecule type" value="Genomic_DNA"/>
</dbReference>
<dbReference type="EC" id="3.2.1.143" evidence="2"/>
<feature type="domain" description="PARG helical" evidence="5">
    <location>
        <begin position="86"/>
        <end position="151"/>
    </location>
</feature>
<dbReference type="PANTHER" id="PTHR12837">
    <property type="entry name" value="POLY ADP-RIBOSE GLYCOHYDROLASE"/>
    <property type="match status" value="1"/>
</dbReference>
<evidence type="ECO:0000313" key="6">
    <source>
        <dbReference type="EMBL" id="KAF8818150.1"/>
    </source>
</evidence>
<evidence type="ECO:0000313" key="7">
    <source>
        <dbReference type="Proteomes" id="UP000823046"/>
    </source>
</evidence>
<evidence type="ECO:0000256" key="1">
    <source>
        <dbReference type="ARBA" id="ARBA00009545"/>
    </source>
</evidence>
<keyword evidence="7" id="KW-1185">Reference proteome</keyword>
<gene>
    <name evidence="6" type="ORF">IE077_000302</name>
</gene>
<comment type="similarity">
    <text evidence="1">Belongs to the poly(ADP-ribose) glycohydrolase family.</text>
</comment>
<feature type="domain" description="PARG catalytic Macro" evidence="4">
    <location>
        <begin position="340"/>
        <end position="560"/>
    </location>
</feature>
<dbReference type="InterPro" id="IPR046372">
    <property type="entry name" value="PARG_cat_C"/>
</dbReference>
<reference evidence="6 7" key="1">
    <citation type="journal article" date="2020" name="bioRxiv">
        <title>Metabolic contributions of an alphaproteobacterial endosymbiont in the apicomplexan Cardiosporidium cionae.</title>
        <authorList>
            <person name="Hunter E.S."/>
            <person name="Paight C.J."/>
            <person name="Lane C.E."/>
        </authorList>
    </citation>
    <scope>NUCLEOTIDE SEQUENCE [LARGE SCALE GENOMIC DNA]</scope>
    <source>
        <strain evidence="6">ESH_2018</strain>
    </source>
</reference>
<comment type="caution">
    <text evidence="6">The sequence shown here is derived from an EMBL/GenBank/DDBJ whole genome shotgun (WGS) entry which is preliminary data.</text>
</comment>